<reference evidence="1 2" key="1">
    <citation type="submission" date="2018-11" db="EMBL/GenBank/DDBJ databases">
        <title>Whole genome sequence of Streptomyces chrestomyceticus NBRC 13444(T).</title>
        <authorList>
            <person name="Komaki H."/>
            <person name="Tamura T."/>
        </authorList>
    </citation>
    <scope>NUCLEOTIDE SEQUENCE [LARGE SCALE GENOMIC DNA]</scope>
    <source>
        <strain evidence="1 2">NBRC 13444</strain>
    </source>
</reference>
<protein>
    <recommendedName>
        <fullName evidence="3">DUF2867 domain-containing protein</fullName>
    </recommendedName>
</protein>
<proteinExistence type="predicted"/>
<evidence type="ECO:0008006" key="3">
    <source>
        <dbReference type="Google" id="ProtNLM"/>
    </source>
</evidence>
<dbReference type="AlphaFoldDB" id="A0A7U9KP75"/>
<evidence type="ECO:0000313" key="2">
    <source>
        <dbReference type="Proteomes" id="UP000287830"/>
    </source>
</evidence>
<dbReference type="RefSeq" id="WP_125043458.1">
    <property type="nucleotide sequence ID" value="NZ_BHZC01000001.1"/>
</dbReference>
<accession>A0A7U9KP75</accession>
<gene>
    <name evidence="1" type="ORF">OEIGOIKO_00612</name>
</gene>
<dbReference type="Proteomes" id="UP000287830">
    <property type="component" value="Unassembled WGS sequence"/>
</dbReference>
<dbReference type="OrthoDB" id="4551029at2"/>
<sequence>MSLSRPLPVHRTAVDPAGAHYASAFTAPVAGLPPLSPDAWARIVFEEAPVALQRCLYAAWRGGLGLRLGPRSARRHVLGWPITATGPDSITLEARSPLLTARNVLCVGGSFVTWSTFVHATGRTGRGVWAVAAPLHHQAVPLLLKRATRKAAARA</sequence>
<comment type="caution">
    <text evidence="1">The sequence shown here is derived from an EMBL/GenBank/DDBJ whole genome shotgun (WGS) entry which is preliminary data.</text>
</comment>
<dbReference type="GeneID" id="95619672"/>
<organism evidence="1 2">
    <name type="scientific">Streptomyces chrestomyceticus JCM 4735</name>
    <dbReference type="NCBI Taxonomy" id="1306181"/>
    <lineage>
        <taxon>Bacteria</taxon>
        <taxon>Bacillati</taxon>
        <taxon>Actinomycetota</taxon>
        <taxon>Actinomycetes</taxon>
        <taxon>Kitasatosporales</taxon>
        <taxon>Streptomycetaceae</taxon>
        <taxon>Streptomyces</taxon>
    </lineage>
</organism>
<name>A0A7U9KP75_9ACTN</name>
<dbReference type="EMBL" id="BHZC01000001">
    <property type="protein sequence ID" value="GCD32894.1"/>
    <property type="molecule type" value="Genomic_DNA"/>
</dbReference>
<evidence type="ECO:0000313" key="1">
    <source>
        <dbReference type="EMBL" id="GCD32894.1"/>
    </source>
</evidence>